<organism evidence="10 11">
    <name type="scientific">Plantactinospora siamensis</name>
    <dbReference type="NCBI Taxonomy" id="555372"/>
    <lineage>
        <taxon>Bacteria</taxon>
        <taxon>Bacillati</taxon>
        <taxon>Actinomycetota</taxon>
        <taxon>Actinomycetes</taxon>
        <taxon>Micromonosporales</taxon>
        <taxon>Micromonosporaceae</taxon>
        <taxon>Plantactinospora</taxon>
    </lineage>
</organism>
<comment type="subcellular location">
    <subcellularLocation>
        <location evidence="1">Cytoplasm</location>
    </subcellularLocation>
</comment>
<evidence type="ECO:0000256" key="5">
    <source>
        <dbReference type="ARBA" id="ARBA00022695"/>
    </source>
</evidence>
<evidence type="ECO:0000256" key="1">
    <source>
        <dbReference type="ARBA" id="ARBA00004496"/>
    </source>
</evidence>
<protein>
    <submittedName>
        <fullName evidence="10">MerR family transcriptional regulator</fullName>
    </submittedName>
</protein>
<dbReference type="EMBL" id="JBHLUE010000016">
    <property type="protein sequence ID" value="MFC0566467.1"/>
    <property type="molecule type" value="Genomic_DNA"/>
</dbReference>
<feature type="domain" description="HTH merR-type" evidence="9">
    <location>
        <begin position="1"/>
        <end position="71"/>
    </location>
</feature>
<keyword evidence="3" id="KW-0963">Cytoplasm</keyword>
<accession>A0ABV6P1U9</accession>
<name>A0ABV6P1U9_9ACTN</name>
<evidence type="ECO:0000259" key="9">
    <source>
        <dbReference type="PROSITE" id="PS50937"/>
    </source>
</evidence>
<sequence>MRSIGELARSSGLSVSALRFYDGAGVLVPTFVDPETGYRWYADHQVGPARLLAGLRRVGMPLAEIRLVLAGRRDPDAVRTLLDAHLRRLEDGLADARRELSRVHALLIREETPMSTRFTVRASALAAALDAVRFAVGADPELPAMHGVLLEEIDGGLRLVATDRYRLAVAAAPLADRSGPPLRLTAPAGLIDQVRELLPAADGEVLVEAGGTDLAVSVAGRRLTGTAVEGDFPDVTRLLRELPTGRPWLTIDGSALRDAVRSGRTLVREHNGEQRNVVLLTADPAAPIGSPEAAATAAGDGHVAVDREFLLDALDAGGPGQLVLELDSPIRPLAIRADGAAGYSILMPVRLD</sequence>
<dbReference type="Pfam" id="PF13411">
    <property type="entry name" value="MerR_1"/>
    <property type="match status" value="1"/>
</dbReference>
<evidence type="ECO:0000256" key="4">
    <source>
        <dbReference type="ARBA" id="ARBA00022679"/>
    </source>
</evidence>
<dbReference type="CDD" id="cd00140">
    <property type="entry name" value="beta_clamp"/>
    <property type="match status" value="1"/>
</dbReference>
<dbReference type="Gene3D" id="3.10.150.10">
    <property type="entry name" value="DNA Polymerase III, subunit A, domain 2"/>
    <property type="match status" value="1"/>
</dbReference>
<dbReference type="CDD" id="cd01107">
    <property type="entry name" value="HTH_BmrR"/>
    <property type="match status" value="1"/>
</dbReference>
<dbReference type="SMART" id="SM00422">
    <property type="entry name" value="HTH_MERR"/>
    <property type="match status" value="1"/>
</dbReference>
<evidence type="ECO:0000256" key="7">
    <source>
        <dbReference type="ARBA" id="ARBA00022932"/>
    </source>
</evidence>
<dbReference type="Pfam" id="PF02767">
    <property type="entry name" value="DNA_pol3_beta_2"/>
    <property type="match status" value="1"/>
</dbReference>
<keyword evidence="5" id="KW-0548">Nucleotidyltransferase</keyword>
<dbReference type="InterPro" id="IPR046938">
    <property type="entry name" value="DNA_clamp_sf"/>
</dbReference>
<evidence type="ECO:0000313" key="10">
    <source>
        <dbReference type="EMBL" id="MFC0566467.1"/>
    </source>
</evidence>
<keyword evidence="4" id="KW-0808">Transferase</keyword>
<dbReference type="Gene3D" id="1.10.1660.10">
    <property type="match status" value="1"/>
</dbReference>
<keyword evidence="6" id="KW-0235">DNA replication</keyword>
<evidence type="ECO:0000256" key="6">
    <source>
        <dbReference type="ARBA" id="ARBA00022705"/>
    </source>
</evidence>
<keyword evidence="11" id="KW-1185">Reference proteome</keyword>
<dbReference type="RefSeq" id="WP_377341248.1">
    <property type="nucleotide sequence ID" value="NZ_JBHLUE010000016.1"/>
</dbReference>
<comment type="caution">
    <text evidence="10">The sequence shown here is derived from an EMBL/GenBank/DDBJ whole genome shotgun (WGS) entry which is preliminary data.</text>
</comment>
<dbReference type="SUPFAM" id="SSF55979">
    <property type="entry name" value="DNA clamp"/>
    <property type="match status" value="1"/>
</dbReference>
<dbReference type="PANTHER" id="PTHR30478:SF0">
    <property type="entry name" value="BETA SLIDING CLAMP"/>
    <property type="match status" value="1"/>
</dbReference>
<keyword evidence="7" id="KW-0239">DNA-directed DNA polymerase</keyword>
<dbReference type="SUPFAM" id="SSF46955">
    <property type="entry name" value="Putative DNA-binding domain"/>
    <property type="match status" value="1"/>
</dbReference>
<dbReference type="InterPro" id="IPR022637">
    <property type="entry name" value="DNA_polIII_beta_cen"/>
</dbReference>
<evidence type="ECO:0000256" key="3">
    <source>
        <dbReference type="ARBA" id="ARBA00022490"/>
    </source>
</evidence>
<dbReference type="InterPro" id="IPR001001">
    <property type="entry name" value="DNA_polIII_beta"/>
</dbReference>
<evidence type="ECO:0000313" key="11">
    <source>
        <dbReference type="Proteomes" id="UP001589894"/>
    </source>
</evidence>
<dbReference type="InterPro" id="IPR000551">
    <property type="entry name" value="MerR-type_HTH_dom"/>
</dbReference>
<evidence type="ECO:0000256" key="2">
    <source>
        <dbReference type="ARBA" id="ARBA00010752"/>
    </source>
</evidence>
<dbReference type="PROSITE" id="PS00552">
    <property type="entry name" value="HTH_MERR_1"/>
    <property type="match status" value="1"/>
</dbReference>
<dbReference type="InterPro" id="IPR009061">
    <property type="entry name" value="DNA-bd_dom_put_sf"/>
</dbReference>
<evidence type="ECO:0000256" key="8">
    <source>
        <dbReference type="ARBA" id="ARBA00023125"/>
    </source>
</evidence>
<dbReference type="SMART" id="SM00480">
    <property type="entry name" value="POL3Bc"/>
    <property type="match status" value="1"/>
</dbReference>
<dbReference type="PANTHER" id="PTHR30478">
    <property type="entry name" value="DNA POLYMERASE III SUBUNIT BETA"/>
    <property type="match status" value="1"/>
</dbReference>
<proteinExistence type="inferred from homology"/>
<dbReference type="PROSITE" id="PS50937">
    <property type="entry name" value="HTH_MERR_2"/>
    <property type="match status" value="1"/>
</dbReference>
<reference evidence="10 11" key="1">
    <citation type="submission" date="2024-09" db="EMBL/GenBank/DDBJ databases">
        <authorList>
            <person name="Sun Q."/>
            <person name="Mori K."/>
        </authorList>
    </citation>
    <scope>NUCLEOTIDE SEQUENCE [LARGE SCALE GENOMIC DNA]</scope>
    <source>
        <strain evidence="10 11">TBRC 2205</strain>
    </source>
</reference>
<comment type="similarity">
    <text evidence="2">Belongs to the beta sliding clamp family.</text>
</comment>
<gene>
    <name evidence="10" type="ORF">ACFFHU_20300</name>
</gene>
<dbReference type="Gene3D" id="3.70.10.10">
    <property type="match status" value="1"/>
</dbReference>
<keyword evidence="8" id="KW-0238">DNA-binding</keyword>
<dbReference type="Proteomes" id="UP001589894">
    <property type="component" value="Unassembled WGS sequence"/>
</dbReference>